<keyword evidence="3" id="KW-0479">Metal-binding</keyword>
<evidence type="ECO:0000256" key="13">
    <source>
        <dbReference type="HAMAP-Rule" id="MF_03183"/>
    </source>
</evidence>
<dbReference type="PANTHER" id="PTHR43286:SF1">
    <property type="entry name" value="ENDONUCLEASE III-LIKE PROTEIN 1"/>
    <property type="match status" value="1"/>
</dbReference>
<dbReference type="HAMAP" id="MF_03183">
    <property type="entry name" value="Endonuclease_III_Nth"/>
    <property type="match status" value="1"/>
</dbReference>
<keyword evidence="2" id="KW-0004">4Fe-4S</keyword>
<evidence type="ECO:0000256" key="8">
    <source>
        <dbReference type="ARBA" id="ARBA00023014"/>
    </source>
</evidence>
<evidence type="ECO:0000256" key="1">
    <source>
        <dbReference type="ARBA" id="ARBA00008343"/>
    </source>
</evidence>
<dbReference type="GO" id="GO:0005634">
    <property type="term" value="C:nucleus"/>
    <property type="evidence" value="ECO:0007669"/>
    <property type="project" value="UniProtKB-SubCell"/>
</dbReference>
<evidence type="ECO:0000256" key="10">
    <source>
        <dbReference type="ARBA" id="ARBA00023239"/>
    </source>
</evidence>
<keyword evidence="5 13" id="KW-0378">Hydrolase</keyword>
<dbReference type="AlphaFoldDB" id="A0A6H5G3F3"/>
<evidence type="ECO:0000256" key="5">
    <source>
        <dbReference type="ARBA" id="ARBA00022801"/>
    </source>
</evidence>
<keyword evidence="9 13" id="KW-0234">DNA repair</keyword>
<dbReference type="PANTHER" id="PTHR43286">
    <property type="entry name" value="ENDONUCLEASE III-LIKE PROTEIN 1"/>
    <property type="match status" value="1"/>
</dbReference>
<dbReference type="GO" id="GO:0005739">
    <property type="term" value="C:mitochondrion"/>
    <property type="evidence" value="ECO:0007669"/>
    <property type="project" value="UniProtKB-SubCell"/>
</dbReference>
<comment type="subcellular location">
    <subcellularLocation>
        <location evidence="13">Nucleus</location>
    </subcellularLocation>
    <subcellularLocation>
        <location evidence="13">Mitochondrion</location>
    </subcellularLocation>
</comment>
<dbReference type="CDD" id="cd00056">
    <property type="entry name" value="ENDO3c"/>
    <property type="match status" value="1"/>
</dbReference>
<dbReference type="GO" id="GO:0006289">
    <property type="term" value="P:nucleotide-excision repair"/>
    <property type="evidence" value="ECO:0007669"/>
    <property type="project" value="TreeGrafter"/>
</dbReference>
<comment type="caution">
    <text evidence="13">Lacks conserved residue(s) required for the propagation of feature annotation.</text>
</comment>
<name>A0A6H5G3F3_9HEMI</name>
<dbReference type="InterPro" id="IPR003265">
    <property type="entry name" value="HhH-GPD_domain"/>
</dbReference>
<feature type="compositionally biased region" description="Basic and acidic residues" evidence="14">
    <location>
        <begin position="85"/>
        <end position="94"/>
    </location>
</feature>
<evidence type="ECO:0000256" key="3">
    <source>
        <dbReference type="ARBA" id="ARBA00022723"/>
    </source>
</evidence>
<evidence type="ECO:0000256" key="6">
    <source>
        <dbReference type="ARBA" id="ARBA00022946"/>
    </source>
</evidence>
<dbReference type="EC" id="4.2.99.18" evidence="13"/>
<keyword evidence="7" id="KW-0408">Iron</keyword>
<dbReference type="InterPro" id="IPR004036">
    <property type="entry name" value="Endonuclease-III-like_CS2"/>
</dbReference>
<comment type="similarity">
    <text evidence="1 13">Belongs to the Nth/MutY family.</text>
</comment>
<evidence type="ECO:0000256" key="11">
    <source>
        <dbReference type="ARBA" id="ARBA00023295"/>
    </source>
</evidence>
<keyword evidence="13" id="KW-0539">Nucleus</keyword>
<dbReference type="SUPFAM" id="SSF48150">
    <property type="entry name" value="DNA-glycosylase"/>
    <property type="match status" value="1"/>
</dbReference>
<keyword evidence="17" id="KW-1185">Reference proteome</keyword>
<dbReference type="GO" id="GO:0046872">
    <property type="term" value="F:metal ion binding"/>
    <property type="evidence" value="ECO:0007669"/>
    <property type="project" value="UniProtKB-KW"/>
</dbReference>
<dbReference type="SMART" id="SM00478">
    <property type="entry name" value="ENDO3c"/>
    <property type="match status" value="1"/>
</dbReference>
<dbReference type="Pfam" id="PF00633">
    <property type="entry name" value="HHH"/>
    <property type="match status" value="1"/>
</dbReference>
<dbReference type="InterPro" id="IPR023170">
    <property type="entry name" value="HhH_base_excis_C"/>
</dbReference>
<evidence type="ECO:0000313" key="17">
    <source>
        <dbReference type="Proteomes" id="UP000479000"/>
    </source>
</evidence>
<dbReference type="Proteomes" id="UP000479000">
    <property type="component" value="Unassembled WGS sequence"/>
</dbReference>
<dbReference type="Gene3D" id="1.10.1670.10">
    <property type="entry name" value="Helix-hairpin-Helix base-excision DNA repair enzymes (C-terminal)"/>
    <property type="match status" value="1"/>
</dbReference>
<dbReference type="InterPro" id="IPR030841">
    <property type="entry name" value="NTH1"/>
</dbReference>
<dbReference type="GO" id="GO:0051539">
    <property type="term" value="F:4 iron, 4 sulfur cluster binding"/>
    <property type="evidence" value="ECO:0007669"/>
    <property type="project" value="UniProtKB-KW"/>
</dbReference>
<organism evidence="16 17">
    <name type="scientific">Nesidiocoris tenuis</name>
    <dbReference type="NCBI Taxonomy" id="355587"/>
    <lineage>
        <taxon>Eukaryota</taxon>
        <taxon>Metazoa</taxon>
        <taxon>Ecdysozoa</taxon>
        <taxon>Arthropoda</taxon>
        <taxon>Hexapoda</taxon>
        <taxon>Insecta</taxon>
        <taxon>Pterygota</taxon>
        <taxon>Neoptera</taxon>
        <taxon>Paraneoptera</taxon>
        <taxon>Hemiptera</taxon>
        <taxon>Heteroptera</taxon>
        <taxon>Panheteroptera</taxon>
        <taxon>Cimicomorpha</taxon>
        <taxon>Miridae</taxon>
        <taxon>Dicyphina</taxon>
        <taxon>Nesidiocoris</taxon>
    </lineage>
</organism>
<feature type="region of interest" description="Disordered" evidence="14">
    <location>
        <begin position="1"/>
        <end position="94"/>
    </location>
</feature>
<dbReference type="PROSITE" id="PS01155">
    <property type="entry name" value="ENDONUCLEASE_III_2"/>
    <property type="match status" value="1"/>
</dbReference>
<evidence type="ECO:0000256" key="12">
    <source>
        <dbReference type="ARBA" id="ARBA00044632"/>
    </source>
</evidence>
<protein>
    <recommendedName>
        <fullName evidence="13">Endonuclease III homolog</fullName>
        <ecNumber evidence="13">3.2.2.-</ecNumber>
        <ecNumber evidence="13">4.2.99.18</ecNumber>
    </recommendedName>
    <alternativeName>
        <fullName evidence="13">Bifunctional DNA N-glycosylase/DNA-(apurinic or apyrimidinic site) lyase</fullName>
        <shortName evidence="13">DNA glycosylase/AP lyase</shortName>
    </alternativeName>
</protein>
<dbReference type="OrthoDB" id="2099276at2759"/>
<gene>
    <name evidence="13" type="primary">NTH1</name>
    <name evidence="16" type="ORF">NTEN_LOCUS3059</name>
</gene>
<keyword evidence="10 13" id="KW-0456">Lyase</keyword>
<evidence type="ECO:0000256" key="14">
    <source>
        <dbReference type="SAM" id="MobiDB-lite"/>
    </source>
</evidence>
<evidence type="ECO:0000256" key="9">
    <source>
        <dbReference type="ARBA" id="ARBA00023204"/>
    </source>
</evidence>
<dbReference type="EMBL" id="CADCXU010004679">
    <property type="protein sequence ID" value="CAA9996566.1"/>
    <property type="molecule type" value="Genomic_DNA"/>
</dbReference>
<dbReference type="FunFam" id="1.10.340.30:FF:000005">
    <property type="entry name" value="Endonuclease III-like protein 1"/>
    <property type="match status" value="1"/>
</dbReference>
<sequence length="338" mass="37433">MALRKTTTRAAVLASRYQTRGRKTGATSDAQNGPLAAENLTKGCNEVPSRKRSSVKIEEDEACGSPKTLKSDDSPSTDISGCKQEPLDLKEEPITSKDDCASWSPANWMRIVENIRKMRKDVPAPVDTMGCDMCHDKEESPAIQRYQILVSLMLSSQTKDQVTFAAMGRLRGHGLTPENMIATDESVLQELIKPVGFYKRKAIYIKKASQILLDSFGGDIPESVEELCKLPGVGPKMAHICMNSAWNVVSGIGVDTHVHRISQRLGWLPPDVIRKRKKLENLTPEDTRIALESWLPRDLWSEVNHLLVGFGQTICKPVGPMCSECLNCSICPASKIKW</sequence>
<evidence type="ECO:0000256" key="4">
    <source>
        <dbReference type="ARBA" id="ARBA00022763"/>
    </source>
</evidence>
<evidence type="ECO:0000313" key="16">
    <source>
        <dbReference type="EMBL" id="CAA9996566.1"/>
    </source>
</evidence>
<evidence type="ECO:0000259" key="15">
    <source>
        <dbReference type="SMART" id="SM00478"/>
    </source>
</evidence>
<evidence type="ECO:0000256" key="7">
    <source>
        <dbReference type="ARBA" id="ARBA00023004"/>
    </source>
</evidence>
<keyword evidence="6" id="KW-0809">Transit peptide</keyword>
<accession>A0A6H5G3F3</accession>
<dbReference type="EC" id="3.2.2.-" evidence="13"/>
<dbReference type="FunFam" id="1.10.1670.10:FF:000003">
    <property type="entry name" value="Endonuclease III homolog"/>
    <property type="match status" value="1"/>
</dbReference>
<keyword evidence="13" id="KW-0496">Mitochondrion</keyword>
<dbReference type="Pfam" id="PF00730">
    <property type="entry name" value="HhH-GPD"/>
    <property type="match status" value="1"/>
</dbReference>
<keyword evidence="4 13" id="KW-0227">DNA damage</keyword>
<evidence type="ECO:0000256" key="2">
    <source>
        <dbReference type="ARBA" id="ARBA00022485"/>
    </source>
</evidence>
<keyword evidence="11 13" id="KW-0326">Glycosidase</keyword>
<keyword evidence="8" id="KW-0411">Iron-sulfur</keyword>
<dbReference type="GO" id="GO:0140078">
    <property type="term" value="F:class I DNA-(apurinic or apyrimidinic site) endonuclease activity"/>
    <property type="evidence" value="ECO:0007669"/>
    <property type="project" value="UniProtKB-EC"/>
</dbReference>
<dbReference type="GO" id="GO:0003677">
    <property type="term" value="F:DNA binding"/>
    <property type="evidence" value="ECO:0007669"/>
    <property type="project" value="UniProtKB-UniRule"/>
</dbReference>
<dbReference type="InterPro" id="IPR011257">
    <property type="entry name" value="DNA_glycosylase"/>
</dbReference>
<dbReference type="GO" id="GO:0006285">
    <property type="term" value="P:base-excision repair, AP site formation"/>
    <property type="evidence" value="ECO:0007669"/>
    <property type="project" value="UniProtKB-UniRule"/>
</dbReference>
<comment type="function">
    <text evidence="13">Bifunctional DNA N-glycosylase with associated apurinic/apyrimidinic (AP) lyase function that catalyzes the first step in base excision repair (BER), the primary repair pathway for the repair of oxidative DNA damage. The DNA N-glycosylase activity releases the damaged DNA base from DNA by cleaving the N-glycosidic bond, leaving an AP site. The AP lyase activity cleaves the phosphodiester bond 3' to the AP site by a beta-elimination. Primarily recognizes and repairs oxidative base damage of pyrimidines.</text>
</comment>
<comment type="catalytic activity">
    <reaction evidence="12 13">
        <text>2'-deoxyribonucleotide-(2'-deoxyribose 5'-phosphate)-2'-deoxyribonucleotide-DNA = a 3'-end 2'-deoxyribonucleotide-(2,3-dehydro-2,3-deoxyribose 5'-phosphate)-DNA + a 5'-end 5'-phospho-2'-deoxyribonucleoside-DNA + H(+)</text>
        <dbReference type="Rhea" id="RHEA:66592"/>
        <dbReference type="Rhea" id="RHEA-COMP:13180"/>
        <dbReference type="Rhea" id="RHEA-COMP:16897"/>
        <dbReference type="Rhea" id="RHEA-COMP:17067"/>
        <dbReference type="ChEBI" id="CHEBI:15378"/>
        <dbReference type="ChEBI" id="CHEBI:136412"/>
        <dbReference type="ChEBI" id="CHEBI:157695"/>
        <dbReference type="ChEBI" id="CHEBI:167181"/>
        <dbReference type="EC" id="4.2.99.18"/>
    </reaction>
</comment>
<dbReference type="InterPro" id="IPR000445">
    <property type="entry name" value="HhH_motif"/>
</dbReference>
<feature type="domain" description="HhH-GPD" evidence="15">
    <location>
        <begin position="154"/>
        <end position="313"/>
    </location>
</feature>
<reference evidence="16 17" key="1">
    <citation type="submission" date="2020-02" db="EMBL/GenBank/DDBJ databases">
        <authorList>
            <person name="Ferguson B K."/>
        </authorList>
    </citation>
    <scope>NUCLEOTIDE SEQUENCE [LARGE SCALE GENOMIC DNA]</scope>
</reference>
<dbReference type="Gene3D" id="1.10.340.30">
    <property type="entry name" value="Hypothetical protein, domain 2"/>
    <property type="match status" value="1"/>
</dbReference>
<dbReference type="GO" id="GO:0000703">
    <property type="term" value="F:oxidized pyrimidine nucleobase lesion DNA N-glycosylase activity"/>
    <property type="evidence" value="ECO:0007669"/>
    <property type="project" value="UniProtKB-UniRule"/>
</dbReference>
<proteinExistence type="inferred from homology"/>